<keyword evidence="6" id="KW-0238">DNA-binding</keyword>
<dbReference type="Gene3D" id="1.10.10.60">
    <property type="entry name" value="Homeodomain-like"/>
    <property type="match status" value="2"/>
</dbReference>
<evidence type="ECO:0000256" key="5">
    <source>
        <dbReference type="ARBA" id="ARBA00023015"/>
    </source>
</evidence>
<dbReference type="SUPFAM" id="SSF46689">
    <property type="entry name" value="Homeodomain-like"/>
    <property type="match status" value="2"/>
</dbReference>
<keyword evidence="12" id="KW-1185">Reference proteome</keyword>
<sequence length="519" mass="61389">MKAIIIDDELHVRQGIRLLGEWARFNITDIYEAENGEQAKALLLTHRPQLVFTDMKMPKMDGTALLQWIKENGLNCKTIVVTGYNDYNYMRNAIQFGSFDYILKPIDPDVLNQTIERAIVEWQEAEKQRKLQMQETSFMNQIKPMYRDQKLKTLLKNPALYNPEYETELGIPENAVFSFVRIGVSQAAIDAVFAGEQELCLFSLANVVNEFCRSKGHAFQYYEENEIALLYWGEDIEHKMRRLLGWIQQYLEIKPWICIGRRVEGVISLLQTVESAEQVRQNMNVLRKNQGVYLEESSPIERVSLLDFTAEVEELVNTGSLEVYDNLVENVLQPFRTTGILPLEQIQQWEREYLVIRDRWLNRYGYEIREESVWESYWDVQSNFSLAAFLERKQSNVQTFLQEIKQRKGKQQNTMVEIEQYIKQNYQKELRLQEIAEMFYLSKEHISRRFKQEYGETLSDYVTNIRMEKAKLLLQNESFKIYEVAAMVGYQDDKYFRKVFKKATGITPNEYRAEYTQKK</sequence>
<protein>
    <submittedName>
        <fullName evidence="11">Response regulator</fullName>
    </submittedName>
</protein>
<comment type="subcellular location">
    <subcellularLocation>
        <location evidence="1">Cytoplasm</location>
    </subcellularLocation>
</comment>
<feature type="domain" description="HTH araC/xylS-type" evidence="9">
    <location>
        <begin position="416"/>
        <end position="514"/>
    </location>
</feature>
<keyword evidence="4" id="KW-0902">Two-component regulatory system</keyword>
<dbReference type="PRINTS" id="PR00032">
    <property type="entry name" value="HTHARAC"/>
</dbReference>
<keyword evidence="7" id="KW-0804">Transcription</keyword>
<reference evidence="11 12" key="1">
    <citation type="submission" date="2023-04" db="EMBL/GenBank/DDBJ databases">
        <title>Ectobacillus antri isolated from activated sludge.</title>
        <authorList>
            <person name="Yan P."/>
            <person name="Liu X."/>
        </authorList>
    </citation>
    <scope>NUCLEOTIDE SEQUENCE [LARGE SCALE GENOMIC DNA]</scope>
    <source>
        <strain evidence="11 12">C18H</strain>
    </source>
</reference>
<evidence type="ECO:0000259" key="9">
    <source>
        <dbReference type="PROSITE" id="PS01124"/>
    </source>
</evidence>
<dbReference type="PANTHER" id="PTHR42713:SF3">
    <property type="entry name" value="TRANSCRIPTIONAL REGULATORY PROTEIN HPTR"/>
    <property type="match status" value="1"/>
</dbReference>
<evidence type="ECO:0000256" key="1">
    <source>
        <dbReference type="ARBA" id="ARBA00004496"/>
    </source>
</evidence>
<dbReference type="SUPFAM" id="SSF52172">
    <property type="entry name" value="CheY-like"/>
    <property type="match status" value="1"/>
</dbReference>
<keyword evidence="5" id="KW-0805">Transcription regulation</keyword>
<dbReference type="SMART" id="SM00448">
    <property type="entry name" value="REC"/>
    <property type="match status" value="1"/>
</dbReference>
<feature type="modified residue" description="4-aspartylphosphate" evidence="8">
    <location>
        <position position="54"/>
    </location>
</feature>
<evidence type="ECO:0000313" key="12">
    <source>
        <dbReference type="Proteomes" id="UP001218246"/>
    </source>
</evidence>
<dbReference type="Pfam" id="PF00072">
    <property type="entry name" value="Response_reg"/>
    <property type="match status" value="1"/>
</dbReference>
<organism evidence="11 12">
    <name type="scientific">Ectobacillus antri</name>
    <dbReference type="NCBI Taxonomy" id="2486280"/>
    <lineage>
        <taxon>Bacteria</taxon>
        <taxon>Bacillati</taxon>
        <taxon>Bacillota</taxon>
        <taxon>Bacilli</taxon>
        <taxon>Bacillales</taxon>
        <taxon>Bacillaceae</taxon>
        <taxon>Ectobacillus</taxon>
    </lineage>
</organism>
<keyword evidence="2" id="KW-0963">Cytoplasm</keyword>
<dbReference type="PROSITE" id="PS50110">
    <property type="entry name" value="RESPONSE_REGULATORY"/>
    <property type="match status" value="1"/>
</dbReference>
<dbReference type="RefSeq" id="WP_124565074.1">
    <property type="nucleotide sequence ID" value="NZ_JARRRY010000007.1"/>
</dbReference>
<dbReference type="InterPro" id="IPR020449">
    <property type="entry name" value="Tscrpt_reg_AraC-type_HTH"/>
</dbReference>
<dbReference type="InterPro" id="IPR001789">
    <property type="entry name" value="Sig_transdc_resp-reg_receiver"/>
</dbReference>
<accession>A0ABT6H5S9</accession>
<dbReference type="InterPro" id="IPR011006">
    <property type="entry name" value="CheY-like_superfamily"/>
</dbReference>
<evidence type="ECO:0000256" key="7">
    <source>
        <dbReference type="ARBA" id="ARBA00023163"/>
    </source>
</evidence>
<dbReference type="EMBL" id="JARULN010000008">
    <property type="protein sequence ID" value="MDG5754327.1"/>
    <property type="molecule type" value="Genomic_DNA"/>
</dbReference>
<dbReference type="PROSITE" id="PS00041">
    <property type="entry name" value="HTH_ARAC_FAMILY_1"/>
    <property type="match status" value="1"/>
</dbReference>
<evidence type="ECO:0000256" key="8">
    <source>
        <dbReference type="PROSITE-ProRule" id="PRU00169"/>
    </source>
</evidence>
<dbReference type="InterPro" id="IPR018062">
    <property type="entry name" value="HTH_AraC-typ_CS"/>
</dbReference>
<dbReference type="InterPro" id="IPR018060">
    <property type="entry name" value="HTH_AraC"/>
</dbReference>
<gene>
    <name evidence="11" type="ORF">P6P90_10125</name>
</gene>
<evidence type="ECO:0000259" key="10">
    <source>
        <dbReference type="PROSITE" id="PS50110"/>
    </source>
</evidence>
<evidence type="ECO:0000256" key="4">
    <source>
        <dbReference type="ARBA" id="ARBA00023012"/>
    </source>
</evidence>
<evidence type="ECO:0000313" key="11">
    <source>
        <dbReference type="EMBL" id="MDG5754327.1"/>
    </source>
</evidence>
<comment type="caution">
    <text evidence="11">The sequence shown here is derived from an EMBL/GenBank/DDBJ whole genome shotgun (WGS) entry which is preliminary data.</text>
</comment>
<evidence type="ECO:0000256" key="2">
    <source>
        <dbReference type="ARBA" id="ARBA00022490"/>
    </source>
</evidence>
<dbReference type="Gene3D" id="3.40.50.2300">
    <property type="match status" value="1"/>
</dbReference>
<dbReference type="Pfam" id="PF12833">
    <property type="entry name" value="HTH_18"/>
    <property type="match status" value="1"/>
</dbReference>
<evidence type="ECO:0000256" key="6">
    <source>
        <dbReference type="ARBA" id="ARBA00023125"/>
    </source>
</evidence>
<dbReference type="Proteomes" id="UP001218246">
    <property type="component" value="Unassembled WGS sequence"/>
</dbReference>
<feature type="domain" description="Response regulatory" evidence="10">
    <location>
        <begin position="2"/>
        <end position="119"/>
    </location>
</feature>
<keyword evidence="3 8" id="KW-0597">Phosphoprotein</keyword>
<proteinExistence type="predicted"/>
<name>A0ABT6H5S9_9BACI</name>
<dbReference type="InterPro" id="IPR009057">
    <property type="entry name" value="Homeodomain-like_sf"/>
</dbReference>
<dbReference type="CDD" id="cd17536">
    <property type="entry name" value="REC_YesN-like"/>
    <property type="match status" value="1"/>
</dbReference>
<evidence type="ECO:0000256" key="3">
    <source>
        <dbReference type="ARBA" id="ARBA00022553"/>
    </source>
</evidence>
<dbReference type="InterPro" id="IPR051552">
    <property type="entry name" value="HptR"/>
</dbReference>
<dbReference type="PROSITE" id="PS01124">
    <property type="entry name" value="HTH_ARAC_FAMILY_2"/>
    <property type="match status" value="1"/>
</dbReference>
<dbReference type="PANTHER" id="PTHR42713">
    <property type="entry name" value="HISTIDINE KINASE-RELATED"/>
    <property type="match status" value="1"/>
</dbReference>
<dbReference type="SMART" id="SM00342">
    <property type="entry name" value="HTH_ARAC"/>
    <property type="match status" value="1"/>
</dbReference>